<dbReference type="Pfam" id="PF08486">
    <property type="entry name" value="SpoIID"/>
    <property type="match status" value="1"/>
</dbReference>
<name>A0A2M7BDE5_9BACT</name>
<evidence type="ECO:0000256" key="1">
    <source>
        <dbReference type="SAM" id="Coils"/>
    </source>
</evidence>
<evidence type="ECO:0000313" key="4">
    <source>
        <dbReference type="Proteomes" id="UP000230399"/>
    </source>
</evidence>
<sequence length="587" mass="65375">MVKWKHNSKIKMQKAKSRFKIQNLLKFLVLSFGFSLLAISFKFYVFAQNCPATDYVCQIAEQEKLLDTYKDAHEKNKSNLASFQKQLNGIIAKLADLTKKLKATEKEIVQRETDLTAQTEILSDRLRDIYKKEREFTVLTLLFSTKSVADFNQGLTLRRTSAQQDWQLITGISQKISSLKKDKETLKKNQTSLTSLQVRIDKQAEFLEGEVEKTETFFSQVKKKIAEIQALKAGGFSTSVGDVPPADDPASRPDYNPGFSPAFAVFSFGAPHRKGMSQYGAYGRAKAGQSAEDILHAYYGGVEIKKDYSTGINIRVSGYGTVDIETYVKRIYEMPSGWGDSGGFEALKAQAVAARSYALAYTNNGAGSICATESCQVYKPSNKGGKWEEAVNATRGWVLMAGGKPFSAWYASTAGGYTFSYSYNGHSTPGLWDTPSGKGGWTSQAYEKTAESPWFYKSWYKTRSNVSYGRSHPWLTEEEFSDIINALLIYKGNSSEVTHLSFLEAGVTDTWDRSKVKSEAGKYGGPVTKINGTPEIVYSNDGFTAKVYLETDRGRKEFSGEELKYIFNLRAPGAIGIKSSLFNIMKK</sequence>
<dbReference type="AlphaFoldDB" id="A0A2M7BDE5"/>
<keyword evidence="1" id="KW-0175">Coiled coil</keyword>
<gene>
    <name evidence="3" type="ORF">COS55_02435</name>
</gene>
<organism evidence="3 4">
    <name type="scientific">Candidatus Shapirobacteria bacterium CG03_land_8_20_14_0_80_40_19</name>
    <dbReference type="NCBI Taxonomy" id="1974880"/>
    <lineage>
        <taxon>Bacteria</taxon>
        <taxon>Candidatus Shapironibacteriota</taxon>
    </lineage>
</organism>
<reference evidence="4" key="1">
    <citation type="submission" date="2017-09" db="EMBL/GenBank/DDBJ databases">
        <title>Depth-based differentiation of microbial function through sediment-hosted aquifers and enrichment of novel symbionts in the deep terrestrial subsurface.</title>
        <authorList>
            <person name="Probst A.J."/>
            <person name="Ladd B."/>
            <person name="Jarett J.K."/>
            <person name="Geller-Mcgrath D.E."/>
            <person name="Sieber C.M.K."/>
            <person name="Emerson J.B."/>
            <person name="Anantharaman K."/>
            <person name="Thomas B.C."/>
            <person name="Malmstrom R."/>
            <person name="Stieglmeier M."/>
            <person name="Klingl A."/>
            <person name="Woyke T."/>
            <person name="Ryan C.M."/>
            <person name="Banfield J.F."/>
        </authorList>
    </citation>
    <scope>NUCLEOTIDE SEQUENCE [LARGE SCALE GENOMIC DNA]</scope>
</reference>
<dbReference type="EMBL" id="PEVD01000034">
    <property type="protein sequence ID" value="PIV01121.1"/>
    <property type="molecule type" value="Genomic_DNA"/>
</dbReference>
<protein>
    <recommendedName>
        <fullName evidence="2">Sporulation stage II protein D amidase enhancer LytB N-terminal domain-containing protein</fullName>
    </recommendedName>
</protein>
<evidence type="ECO:0000313" key="3">
    <source>
        <dbReference type="EMBL" id="PIV01121.1"/>
    </source>
</evidence>
<feature type="domain" description="Sporulation stage II protein D amidase enhancer LytB N-terminal" evidence="2">
    <location>
        <begin position="321"/>
        <end position="400"/>
    </location>
</feature>
<dbReference type="Proteomes" id="UP000230399">
    <property type="component" value="Unassembled WGS sequence"/>
</dbReference>
<proteinExistence type="predicted"/>
<feature type="coiled-coil region" evidence="1">
    <location>
        <begin position="80"/>
        <end position="114"/>
    </location>
</feature>
<dbReference type="Gene3D" id="6.10.250.3150">
    <property type="match status" value="1"/>
</dbReference>
<evidence type="ECO:0000259" key="2">
    <source>
        <dbReference type="Pfam" id="PF08486"/>
    </source>
</evidence>
<dbReference type="InterPro" id="IPR013693">
    <property type="entry name" value="SpoIID/LytB_N"/>
</dbReference>
<accession>A0A2M7BDE5</accession>
<comment type="caution">
    <text evidence="3">The sequence shown here is derived from an EMBL/GenBank/DDBJ whole genome shotgun (WGS) entry which is preliminary data.</text>
</comment>